<gene>
    <name evidence="1" type="ORF">Prubr_57570</name>
</gene>
<organism evidence="1 2">
    <name type="scientific">Polymorphospora rubra</name>
    <dbReference type="NCBI Taxonomy" id="338584"/>
    <lineage>
        <taxon>Bacteria</taxon>
        <taxon>Bacillati</taxon>
        <taxon>Actinomycetota</taxon>
        <taxon>Actinomycetes</taxon>
        <taxon>Micromonosporales</taxon>
        <taxon>Micromonosporaceae</taxon>
        <taxon>Polymorphospora</taxon>
    </lineage>
</organism>
<evidence type="ECO:0000313" key="1">
    <source>
        <dbReference type="EMBL" id="BCJ68736.1"/>
    </source>
</evidence>
<dbReference type="PANTHER" id="PTHR35807:SF1">
    <property type="entry name" value="TRANSCRIPTIONAL REGULATOR REDD"/>
    <property type="match status" value="1"/>
</dbReference>
<name>A0A810N5Q3_9ACTN</name>
<dbReference type="GO" id="GO:0003677">
    <property type="term" value="F:DNA binding"/>
    <property type="evidence" value="ECO:0007669"/>
    <property type="project" value="InterPro"/>
</dbReference>
<dbReference type="GO" id="GO:0006355">
    <property type="term" value="P:regulation of DNA-templated transcription"/>
    <property type="evidence" value="ECO:0007669"/>
    <property type="project" value="InterPro"/>
</dbReference>
<dbReference type="Gene3D" id="1.10.10.10">
    <property type="entry name" value="Winged helix-like DNA-binding domain superfamily/Winged helix DNA-binding domain"/>
    <property type="match status" value="1"/>
</dbReference>
<dbReference type="InterPro" id="IPR011990">
    <property type="entry name" value="TPR-like_helical_dom_sf"/>
</dbReference>
<dbReference type="KEGG" id="pry:Prubr_57570"/>
<dbReference type="RefSeq" id="WP_212817924.1">
    <property type="nucleotide sequence ID" value="NZ_AP023359.1"/>
</dbReference>
<dbReference type="InterPro" id="IPR036388">
    <property type="entry name" value="WH-like_DNA-bd_sf"/>
</dbReference>
<dbReference type="EMBL" id="AP023359">
    <property type="protein sequence ID" value="BCJ68736.1"/>
    <property type="molecule type" value="Genomic_DNA"/>
</dbReference>
<dbReference type="InterPro" id="IPR016032">
    <property type="entry name" value="Sig_transdc_resp-reg_C-effctor"/>
</dbReference>
<sequence length="579" mass="62829">MALTPTAAGRLAAGMAATSSDADLADWLERHAAALLAGNNVTLLPHLPRLLAVDDERRPWLRLVVATTLFARDARDPLPWRMLRDAAAAFRRAGDLVGYGCALYTEGNWSITIGDIPAATRLWEEGRVHLDGHLPAYAHSLANQAWSAYGTGDLVRARTLGEEAVAIAVRHGDARALGTAYTHLSAYEIWLGSFTRASVNLAGADRAFQEITEGVQRYEWPIALVMAGAVEALRGRWPDAHRRMDHAVVAADETGSAWIRGIVHAIRADVSAVATPLRSLADADVAVEALTGVDERWWMSWARVASGRALGAAGHRHAAARTIERVIAEAEVPPVERARHLMLLGEQVVDTDPARARDLITEAIAGFERCGAAYWTGHAWSRLALADGSRAARHWERARAVAPSDPAATYMLRELATLRVSFFTGPAVLVGTTEVRFPTRHALYLLLALAAHAPDGVRAERLGGWLWPDATREVAAHRLKNAVWQVRSHLGAAGGRLYRRGDRLLLDVTGDECDLLALTRRAESLLRGVATEAREVRATIDGLRRPLLDVDGAEWASELGERCAGLAARLATRFPTFAG</sequence>
<evidence type="ECO:0008006" key="3">
    <source>
        <dbReference type="Google" id="ProtNLM"/>
    </source>
</evidence>
<keyword evidence="2" id="KW-1185">Reference proteome</keyword>
<dbReference type="Gene3D" id="1.25.40.10">
    <property type="entry name" value="Tetratricopeptide repeat domain"/>
    <property type="match status" value="1"/>
</dbReference>
<reference evidence="1" key="1">
    <citation type="submission" date="2020-08" db="EMBL/GenBank/DDBJ databases">
        <title>Whole genome shotgun sequence of Polymorphospora rubra NBRC 101157.</title>
        <authorList>
            <person name="Komaki H."/>
            <person name="Tamura T."/>
        </authorList>
    </citation>
    <scope>NUCLEOTIDE SEQUENCE</scope>
    <source>
        <strain evidence="1">NBRC 101157</strain>
    </source>
</reference>
<accession>A0A810N5Q3</accession>
<proteinExistence type="predicted"/>
<dbReference type="PANTHER" id="PTHR35807">
    <property type="entry name" value="TRANSCRIPTIONAL REGULATOR REDD-RELATED"/>
    <property type="match status" value="1"/>
</dbReference>
<protein>
    <recommendedName>
        <fullName evidence="3">Bacterial transcriptional activator domain-containing protein</fullName>
    </recommendedName>
</protein>
<dbReference type="Proteomes" id="UP000680866">
    <property type="component" value="Chromosome"/>
</dbReference>
<dbReference type="SUPFAM" id="SSF46894">
    <property type="entry name" value="C-terminal effector domain of the bipartite response regulators"/>
    <property type="match status" value="1"/>
</dbReference>
<evidence type="ECO:0000313" key="2">
    <source>
        <dbReference type="Proteomes" id="UP000680866"/>
    </source>
</evidence>
<dbReference type="AlphaFoldDB" id="A0A810N5Q3"/>
<dbReference type="InterPro" id="IPR051677">
    <property type="entry name" value="AfsR-DnrI-RedD_regulator"/>
</dbReference>